<dbReference type="Pfam" id="PF02423">
    <property type="entry name" value="OCD_Mu_crystall"/>
    <property type="match status" value="2"/>
</dbReference>
<dbReference type="RefSeq" id="WP_207941175.1">
    <property type="nucleotide sequence ID" value="NZ_CP147251.1"/>
</dbReference>
<dbReference type="InterPro" id="IPR036291">
    <property type="entry name" value="NAD(P)-bd_dom_sf"/>
</dbReference>
<evidence type="ECO:0000313" key="1">
    <source>
        <dbReference type="EMBL" id="WYJ76663.1"/>
    </source>
</evidence>
<dbReference type="EMBL" id="CP147251">
    <property type="protein sequence ID" value="WYJ76663.1"/>
    <property type="molecule type" value="Genomic_DNA"/>
</dbReference>
<reference evidence="1 2" key="1">
    <citation type="submission" date="2024-03" db="EMBL/GenBank/DDBJ databases">
        <title>The Genome Sequence of Enterococcus sp. DIV2402.</title>
        <authorList>
            <consortium name="The Broad Institute Genomics Platform"/>
            <consortium name="The Broad Institute Microbial Omics Core"/>
            <consortium name="The Broad Institute Genomic Center for Infectious Diseases"/>
            <person name="Earl A."/>
            <person name="Manson A."/>
            <person name="Gilmore M."/>
            <person name="Schwartman J."/>
            <person name="Shea T."/>
            <person name="Abouelleil A."/>
            <person name="Cao P."/>
            <person name="Chapman S."/>
            <person name="Cusick C."/>
            <person name="Young S."/>
            <person name="Neafsey D."/>
            <person name="Nusbaum C."/>
            <person name="Birren B."/>
        </authorList>
    </citation>
    <scope>NUCLEOTIDE SEQUENCE [LARGE SCALE GENOMIC DNA]</scope>
    <source>
        <strain evidence="1 2">DIV2402</strain>
    </source>
</reference>
<proteinExistence type="predicted"/>
<dbReference type="PIRSF" id="PIRSF001439">
    <property type="entry name" value="CryM"/>
    <property type="match status" value="1"/>
</dbReference>
<organism evidence="1 2">
    <name type="scientific">Candidatus Enterococcus lowellii</name>
    <dbReference type="NCBI Taxonomy" id="2230877"/>
    <lineage>
        <taxon>Bacteria</taxon>
        <taxon>Bacillati</taxon>
        <taxon>Bacillota</taxon>
        <taxon>Bacilli</taxon>
        <taxon>Lactobacillales</taxon>
        <taxon>Enterococcaceae</taxon>
        <taxon>Enterococcus</taxon>
    </lineage>
</organism>
<dbReference type="InterPro" id="IPR003462">
    <property type="entry name" value="ODC_Mu_crystall"/>
</dbReference>
<dbReference type="Proteomes" id="UP000664701">
    <property type="component" value="Chromosome"/>
</dbReference>
<dbReference type="Gene3D" id="3.30.1780.10">
    <property type="entry name" value="ornithine cyclodeaminase, domain 1"/>
    <property type="match status" value="1"/>
</dbReference>
<dbReference type="PANTHER" id="PTHR13812:SF19">
    <property type="entry name" value="KETIMINE REDUCTASE MU-CRYSTALLIN"/>
    <property type="match status" value="1"/>
</dbReference>
<gene>
    <name evidence="1" type="ORF">DOK78_001296</name>
</gene>
<accession>A0ABZ2SLF1</accession>
<dbReference type="Gene3D" id="3.40.50.720">
    <property type="entry name" value="NAD(P)-binding Rossmann-like Domain"/>
    <property type="match status" value="1"/>
</dbReference>
<name>A0ABZ2SLF1_9ENTE</name>
<protein>
    <submittedName>
        <fullName evidence="1">Alanine dehydrogenase</fullName>
    </submittedName>
</protein>
<dbReference type="SUPFAM" id="SSF51735">
    <property type="entry name" value="NAD(P)-binding Rossmann-fold domains"/>
    <property type="match status" value="1"/>
</dbReference>
<dbReference type="InterPro" id="IPR023401">
    <property type="entry name" value="ODC_N"/>
</dbReference>
<dbReference type="PANTHER" id="PTHR13812">
    <property type="entry name" value="KETIMINE REDUCTASE MU-CRYSTALLIN"/>
    <property type="match status" value="1"/>
</dbReference>
<keyword evidence="2" id="KW-1185">Reference proteome</keyword>
<sequence>MSKIRVLSQQMVQQVLSPKQTIATVEKVYRSKALENSTLWPMIFYEFEPGVADMDIKSGYMKELAIYGLKLVSWYGENPKKNLPALYGTTMLFDSETGQPIGLVDAGYITGVRTGAAGAIGSKWLAREDATTLLMAGTGHLALFEILSHMIAVPRIQKVIISSPRDSDSAENFATTCRKQLLNLVESSPLIDELPEIIEHIQTIEIVALPLKEAVPISEIIVTATPAKEPFIKKEWLQPGTHISCMGADMGGKQEIETAIIESARIFVDDLNQSMTVGELEIPIQSGKVQPEQLTEIGHLLLGQVAGRQSAEEITVFDSTGIALQDLAVTKQILDTAAEKNIGQVVEL</sequence>
<evidence type="ECO:0000313" key="2">
    <source>
        <dbReference type="Proteomes" id="UP000664701"/>
    </source>
</evidence>